<dbReference type="GO" id="GO:0016746">
    <property type="term" value="F:acyltransferase activity"/>
    <property type="evidence" value="ECO:0007669"/>
    <property type="project" value="InterPro"/>
</dbReference>
<accession>A0A926RZB0</accession>
<gene>
    <name evidence="1" type="ORF">IDJ76_01065</name>
</gene>
<dbReference type="SUPFAM" id="SSF53901">
    <property type="entry name" value="Thiolase-like"/>
    <property type="match status" value="1"/>
</dbReference>
<keyword evidence="2" id="KW-1185">Reference proteome</keyword>
<dbReference type="EMBL" id="JACWMX010000001">
    <property type="protein sequence ID" value="MBD1391675.1"/>
    <property type="molecule type" value="Genomic_DNA"/>
</dbReference>
<dbReference type="Gene3D" id="3.40.47.10">
    <property type="match status" value="1"/>
</dbReference>
<reference evidence="1" key="1">
    <citation type="submission" date="2020-09" db="EMBL/GenBank/DDBJ databases">
        <title>Novel species of Mucilaginibacter isolated from a glacier on the Tibetan Plateau.</title>
        <authorList>
            <person name="Liu Q."/>
            <person name="Xin Y.-H."/>
        </authorList>
    </citation>
    <scope>NUCLEOTIDE SEQUENCE</scope>
    <source>
        <strain evidence="1">ZB1P21</strain>
    </source>
</reference>
<evidence type="ECO:0000313" key="1">
    <source>
        <dbReference type="EMBL" id="MBD1391675.1"/>
    </source>
</evidence>
<dbReference type="RefSeq" id="WP_191159842.1">
    <property type="nucleotide sequence ID" value="NZ_JACWMX010000001.1"/>
</dbReference>
<evidence type="ECO:0008006" key="3">
    <source>
        <dbReference type="Google" id="ProtNLM"/>
    </source>
</evidence>
<dbReference type="InterPro" id="IPR016039">
    <property type="entry name" value="Thiolase-like"/>
</dbReference>
<organism evidence="1 2">
    <name type="scientific">Mucilaginibacter glaciei</name>
    <dbReference type="NCBI Taxonomy" id="2772109"/>
    <lineage>
        <taxon>Bacteria</taxon>
        <taxon>Pseudomonadati</taxon>
        <taxon>Bacteroidota</taxon>
        <taxon>Sphingobacteriia</taxon>
        <taxon>Sphingobacteriales</taxon>
        <taxon>Sphingobacteriaceae</taxon>
        <taxon>Mucilaginibacter</taxon>
    </lineage>
</organism>
<name>A0A926RZB0_9SPHI</name>
<dbReference type="Proteomes" id="UP000619078">
    <property type="component" value="Unassembled WGS sequence"/>
</dbReference>
<sequence length="207" mass="23306">MAAERYITRSCGINSGEVCVNLEVLFSNRGHLLPDFLLSVYQHFALSYPKFYKMDNLSKLGWLASELLLKNAGMNEKYDPARIAVVLANANSSLDNDLKYVKTISEGASPSVFVYTLPNIVIGELCIRNNFKGEHAFFIQDEFDADFIFKQVNYLLDQQLASACICGWVDVLGDNYKAALFLVEDKQADNMVTFSPNNMTKIFNLVK</sequence>
<comment type="caution">
    <text evidence="1">The sequence shown here is derived from an EMBL/GenBank/DDBJ whole genome shotgun (WGS) entry which is preliminary data.</text>
</comment>
<dbReference type="AlphaFoldDB" id="A0A926RZB0"/>
<evidence type="ECO:0000313" key="2">
    <source>
        <dbReference type="Proteomes" id="UP000619078"/>
    </source>
</evidence>
<proteinExistence type="predicted"/>
<protein>
    <recommendedName>
        <fullName evidence="3">Beta-ketoacyl synthase-like protein</fullName>
    </recommendedName>
</protein>